<dbReference type="Pfam" id="PF13353">
    <property type="entry name" value="Fer4_12"/>
    <property type="match status" value="1"/>
</dbReference>
<evidence type="ECO:0000313" key="2">
    <source>
        <dbReference type="EMBL" id="KAA8889298.1"/>
    </source>
</evidence>
<feature type="region of interest" description="Disordered" evidence="1">
    <location>
        <begin position="189"/>
        <end position="208"/>
    </location>
</feature>
<reference evidence="2 3" key="1">
    <citation type="submission" date="2019-09" db="EMBL/GenBank/DDBJ databases">
        <authorList>
            <person name="Wang X."/>
        </authorList>
    </citation>
    <scope>NUCLEOTIDE SEQUENCE [LARGE SCALE GENOMIC DNA]</scope>
    <source>
        <strain evidence="2 3">CICC 11023</strain>
    </source>
</reference>
<organism evidence="2 3">
    <name type="scientific">Nocardia colli</name>
    <dbReference type="NCBI Taxonomy" id="2545717"/>
    <lineage>
        <taxon>Bacteria</taxon>
        <taxon>Bacillati</taxon>
        <taxon>Actinomycetota</taxon>
        <taxon>Actinomycetes</taxon>
        <taxon>Mycobacteriales</taxon>
        <taxon>Nocardiaceae</taxon>
        <taxon>Nocardia</taxon>
    </lineage>
</organism>
<accession>A0A5N0EIQ9</accession>
<dbReference type="OrthoDB" id="9782387at2"/>
<evidence type="ECO:0000313" key="3">
    <source>
        <dbReference type="Proteomes" id="UP000323876"/>
    </source>
</evidence>
<dbReference type="AlphaFoldDB" id="A0A5N0EIQ9"/>
<sequence length="208" mass="22551">MNVHSSRHPDRATMLLSHLRFPVGNIGYGIRAGIWLPGCRVFCRACLAGNTWVFDESTRCGVEAIVDWLRELPADQLDGVTISGSEPTGHPVALRALLDGINCWRADLTRPTDILLYSGRSTAALVEQLPWLGTSVDALVTEHPLESEASCPMLRGVANREVVVGSPLGARRYATVEFESDLMSCDSYARPMPSADTTAPTVGTGRSR</sequence>
<keyword evidence="3" id="KW-1185">Reference proteome</keyword>
<name>A0A5N0EIQ9_9NOCA</name>
<dbReference type="Gene3D" id="3.20.20.70">
    <property type="entry name" value="Aldolase class I"/>
    <property type="match status" value="1"/>
</dbReference>
<gene>
    <name evidence="2" type="ORF">F3087_10150</name>
</gene>
<proteinExistence type="predicted"/>
<feature type="compositionally biased region" description="Polar residues" evidence="1">
    <location>
        <begin position="195"/>
        <end position="208"/>
    </location>
</feature>
<dbReference type="RefSeq" id="WP_150401572.1">
    <property type="nucleotide sequence ID" value="NZ_VXLC01000003.1"/>
</dbReference>
<evidence type="ECO:0000256" key="1">
    <source>
        <dbReference type="SAM" id="MobiDB-lite"/>
    </source>
</evidence>
<protein>
    <submittedName>
        <fullName evidence="2">Radical SAM protein</fullName>
    </submittedName>
</protein>
<dbReference type="Proteomes" id="UP000323876">
    <property type="component" value="Unassembled WGS sequence"/>
</dbReference>
<dbReference type="EMBL" id="VXLC01000003">
    <property type="protein sequence ID" value="KAA8889298.1"/>
    <property type="molecule type" value="Genomic_DNA"/>
</dbReference>
<comment type="caution">
    <text evidence="2">The sequence shown here is derived from an EMBL/GenBank/DDBJ whole genome shotgun (WGS) entry which is preliminary data.</text>
</comment>
<dbReference type="InterPro" id="IPR013785">
    <property type="entry name" value="Aldolase_TIM"/>
</dbReference>